<evidence type="ECO:0000256" key="4">
    <source>
        <dbReference type="ARBA" id="ARBA00022759"/>
    </source>
</evidence>
<dbReference type="Proteomes" id="UP000305282">
    <property type="component" value="Unassembled WGS sequence"/>
</dbReference>
<dbReference type="OrthoDB" id="3235329at2"/>
<evidence type="ECO:0000313" key="9">
    <source>
        <dbReference type="Proteomes" id="UP000305282"/>
    </source>
</evidence>
<comment type="similarity">
    <text evidence="1">Belongs to the HicA mRNA interferase family.</text>
</comment>
<dbReference type="Pfam" id="PF07927">
    <property type="entry name" value="HicA_toxin"/>
    <property type="match status" value="1"/>
</dbReference>
<reference evidence="8 9" key="1">
    <citation type="submission" date="2019-04" db="EMBL/GenBank/DDBJ databases">
        <title>Draft genome sequences for three unisolated Alnus-infective Frankia Sp+ strains, AgTrS, AiOr and AvVan, the first sequenced Frankia strains able to sporulate in-planta.</title>
        <authorList>
            <person name="Bethencourt L."/>
            <person name="Vautrin F."/>
            <person name="Taib N."/>
            <person name="Dubost A."/>
            <person name="Castro-Garcia L."/>
            <person name="Imbaud O."/>
            <person name="Abrouk D."/>
            <person name="Fournier P."/>
            <person name="Briolay J."/>
            <person name="Nguyen A."/>
            <person name="Normand P."/>
            <person name="Fernandez M.P."/>
            <person name="Brochier-Armanet C."/>
            <person name="Herrera-Belaroussi A."/>
        </authorList>
    </citation>
    <scope>NUCLEOTIDE SEQUENCE [LARGE SCALE GENOMIC DNA]</scope>
    <source>
        <strain evidence="8 9">AvVan</strain>
    </source>
</reference>
<keyword evidence="6" id="KW-0694">RNA-binding</keyword>
<keyword evidence="7" id="KW-0346">Stress response</keyword>
<evidence type="ECO:0000256" key="6">
    <source>
        <dbReference type="ARBA" id="ARBA00022884"/>
    </source>
</evidence>
<comment type="caution">
    <text evidence="8">The sequence shown here is derived from an EMBL/GenBank/DDBJ whole genome shotgun (WGS) entry which is preliminary data.</text>
</comment>
<evidence type="ECO:0000256" key="1">
    <source>
        <dbReference type="ARBA" id="ARBA00006620"/>
    </source>
</evidence>
<keyword evidence="4" id="KW-0255">Endonuclease</keyword>
<organism evidence="8 9">
    <name type="scientific">Candidatus Frankia alpina</name>
    <dbReference type="NCBI Taxonomy" id="2699483"/>
    <lineage>
        <taxon>Bacteria</taxon>
        <taxon>Bacillati</taxon>
        <taxon>Actinomycetota</taxon>
        <taxon>Actinomycetes</taxon>
        <taxon>Frankiales</taxon>
        <taxon>Frankiaceae</taxon>
        <taxon>Frankia</taxon>
    </lineage>
</organism>
<gene>
    <name evidence="8" type="ORF">E7Y31_18975</name>
</gene>
<dbReference type="Gene3D" id="3.30.920.30">
    <property type="entry name" value="Hypothetical protein"/>
    <property type="match status" value="1"/>
</dbReference>
<dbReference type="AlphaFoldDB" id="A0A4S5CTI7"/>
<evidence type="ECO:0000313" key="8">
    <source>
        <dbReference type="EMBL" id="THJ49410.1"/>
    </source>
</evidence>
<sequence length="90" mass="10034">MTGEFPSLKARQLLRVLGRLGYRVTRQDGSSHRWLVAPVARGDGRPRLLIAFHDRTTVGPGLVRQILVRQILVKQVGLSVEEALEVIHGD</sequence>
<evidence type="ECO:0000256" key="7">
    <source>
        <dbReference type="ARBA" id="ARBA00023016"/>
    </source>
</evidence>
<accession>A0A4S5CTI7</accession>
<keyword evidence="3" id="KW-0540">Nuclease</keyword>
<evidence type="ECO:0000256" key="3">
    <source>
        <dbReference type="ARBA" id="ARBA00022722"/>
    </source>
</evidence>
<evidence type="ECO:0000256" key="2">
    <source>
        <dbReference type="ARBA" id="ARBA00022649"/>
    </source>
</evidence>
<dbReference type="EMBL" id="SSXH01000632">
    <property type="protein sequence ID" value="THJ49410.1"/>
    <property type="molecule type" value="Genomic_DNA"/>
</dbReference>
<keyword evidence="9" id="KW-1185">Reference proteome</keyword>
<dbReference type="GO" id="GO:0003729">
    <property type="term" value="F:mRNA binding"/>
    <property type="evidence" value="ECO:0007669"/>
    <property type="project" value="InterPro"/>
</dbReference>
<keyword evidence="5" id="KW-0378">Hydrolase</keyword>
<evidence type="ECO:0000256" key="5">
    <source>
        <dbReference type="ARBA" id="ARBA00022801"/>
    </source>
</evidence>
<dbReference type="InterPro" id="IPR012933">
    <property type="entry name" value="HicA_mRNA_interferase"/>
</dbReference>
<proteinExistence type="inferred from homology"/>
<dbReference type="InterPro" id="IPR038570">
    <property type="entry name" value="HicA_sf"/>
</dbReference>
<protein>
    <submittedName>
        <fullName evidence="8">Type II toxin-antitoxin system HicA family toxin</fullName>
    </submittedName>
</protein>
<keyword evidence="2" id="KW-1277">Toxin-antitoxin system</keyword>
<dbReference type="GO" id="GO:0004519">
    <property type="term" value="F:endonuclease activity"/>
    <property type="evidence" value="ECO:0007669"/>
    <property type="project" value="UniProtKB-KW"/>
</dbReference>
<dbReference type="GO" id="GO:0016787">
    <property type="term" value="F:hydrolase activity"/>
    <property type="evidence" value="ECO:0007669"/>
    <property type="project" value="UniProtKB-KW"/>
</dbReference>
<dbReference type="SUPFAM" id="SSF54786">
    <property type="entry name" value="YcfA/nrd intein domain"/>
    <property type="match status" value="1"/>
</dbReference>
<dbReference type="RefSeq" id="WP_136449227.1">
    <property type="nucleotide sequence ID" value="NZ_SSXH01000632.1"/>
</dbReference>
<name>A0A4S5CTI7_9ACTN</name>